<feature type="transmembrane region" description="Helical" evidence="1">
    <location>
        <begin position="6"/>
        <end position="27"/>
    </location>
</feature>
<organism evidence="2 3">
    <name type="scientific">Candidatus Mycoplasma haematohominis</name>
    <dbReference type="NCBI Taxonomy" id="1494318"/>
    <lineage>
        <taxon>Bacteria</taxon>
        <taxon>Bacillati</taxon>
        <taxon>Mycoplasmatota</taxon>
        <taxon>Mollicutes</taxon>
        <taxon>Mycoplasmataceae</taxon>
        <taxon>Mycoplasma</taxon>
    </lineage>
</organism>
<reference evidence="2 3" key="1">
    <citation type="submission" date="2019-01" db="EMBL/GenBank/DDBJ databases">
        <title>Draft genome sequences of Candidatus Mycoplasma haemohominis SWG34-3 identified from a patient with pyrexia, anemia and liver dysfunction.</title>
        <authorList>
            <person name="Sekizuka T."/>
            <person name="Hattori N."/>
            <person name="Katano H."/>
            <person name="Takuma T."/>
            <person name="Ito T."/>
            <person name="Arai N."/>
            <person name="Yanai R."/>
            <person name="Ishii S."/>
            <person name="Miura Y."/>
            <person name="Tokunaga T."/>
            <person name="Watanabe H."/>
            <person name="Nomura N."/>
            <person name="Eguchi J."/>
            <person name="Arai T."/>
            <person name="Hasegawa H."/>
            <person name="Nakamaki T."/>
            <person name="Wakita T."/>
            <person name="Niki Y."/>
            <person name="Kuroda M."/>
        </authorList>
    </citation>
    <scope>NUCLEOTIDE SEQUENCE [LARGE SCALE GENOMIC DNA]</scope>
    <source>
        <strain evidence="2">SWG34-3</strain>
    </source>
</reference>
<dbReference type="EMBL" id="BIMN01000011">
    <property type="protein sequence ID" value="GCE64066.1"/>
    <property type="molecule type" value="Genomic_DNA"/>
</dbReference>
<keyword evidence="1" id="KW-1133">Transmembrane helix</keyword>
<name>A0A478FUQ0_9MOLU</name>
<dbReference type="Proteomes" id="UP000324831">
    <property type="component" value="Unassembled WGS sequence"/>
</dbReference>
<keyword evidence="1" id="KW-0812">Transmembrane</keyword>
<evidence type="ECO:0000313" key="3">
    <source>
        <dbReference type="Proteomes" id="UP000324831"/>
    </source>
</evidence>
<comment type="caution">
    <text evidence="2">The sequence shown here is derived from an EMBL/GenBank/DDBJ whole genome shotgun (WGS) entry which is preliminary data.</text>
</comment>
<keyword evidence="1" id="KW-0472">Membrane</keyword>
<accession>A0A478FUQ0</accession>
<protein>
    <submittedName>
        <fullName evidence="2">Uncharacterized protein</fullName>
    </submittedName>
</protein>
<proteinExistence type="predicted"/>
<evidence type="ECO:0000313" key="2">
    <source>
        <dbReference type="EMBL" id="GCE64066.1"/>
    </source>
</evidence>
<sequence>MYSSKTLATVIAGSAVFIWISFGIYVIQSRKVSVSRNPRVRHRYQSGRRFSGRKFIKNPQAGTFGFDFQKHFIDTSDKANVSWWSWSYKRFSSSREDAFNSRRISFEFQSIKSVDDLKERCSEAYKKKTREEISPINRNIKQEKYESDIWTYCSVEGGTPETIYEQGDRFIGRYKLGNVYQSSMISTRAVENGKFWRRQAIAFYGENGKGIGSEAKDEQAGFKKLYETDDRTIESLKELCEINYDISYSENSELAKETLRFCSLSGSINR</sequence>
<evidence type="ECO:0000256" key="1">
    <source>
        <dbReference type="SAM" id="Phobius"/>
    </source>
</evidence>
<gene>
    <name evidence="2" type="ORF">MHSWG343_10740</name>
</gene>
<dbReference type="AlphaFoldDB" id="A0A478FUQ0"/>